<dbReference type="Pfam" id="PF07452">
    <property type="entry name" value="CHRD"/>
    <property type="match status" value="1"/>
</dbReference>
<evidence type="ECO:0000313" key="2">
    <source>
        <dbReference type="EMBL" id="MCW9707027.1"/>
    </source>
</evidence>
<organism evidence="2 3">
    <name type="scientific">Fodinibius salsisoli</name>
    <dbReference type="NCBI Taxonomy" id="2820877"/>
    <lineage>
        <taxon>Bacteria</taxon>
        <taxon>Pseudomonadati</taxon>
        <taxon>Balneolota</taxon>
        <taxon>Balneolia</taxon>
        <taxon>Balneolales</taxon>
        <taxon>Balneolaceae</taxon>
        <taxon>Fodinibius</taxon>
    </lineage>
</organism>
<dbReference type="Proteomes" id="UP001207918">
    <property type="component" value="Unassembled WGS sequence"/>
</dbReference>
<evidence type="ECO:0000313" key="3">
    <source>
        <dbReference type="Proteomes" id="UP001207918"/>
    </source>
</evidence>
<reference evidence="2 3" key="1">
    <citation type="submission" date="2021-03" db="EMBL/GenBank/DDBJ databases">
        <title>Aliifodinibius sp. nov., a new bacterium isolated from saline soil.</title>
        <authorList>
            <person name="Galisteo C."/>
            <person name="De La Haba R."/>
            <person name="Sanchez-Porro C."/>
            <person name="Ventosa A."/>
        </authorList>
    </citation>
    <scope>NUCLEOTIDE SEQUENCE [LARGE SCALE GENOMIC DNA]</scope>
    <source>
        <strain evidence="2 3">1BSP15-2V2</strain>
    </source>
</reference>
<accession>A0ABT3PM78</accession>
<dbReference type="EMBL" id="JAGGJA010000005">
    <property type="protein sequence ID" value="MCW9707027.1"/>
    <property type="molecule type" value="Genomic_DNA"/>
</dbReference>
<proteinExistence type="predicted"/>
<dbReference type="SMART" id="SM00754">
    <property type="entry name" value="CHRD"/>
    <property type="match status" value="1"/>
</dbReference>
<dbReference type="InterPro" id="IPR010895">
    <property type="entry name" value="CHRD"/>
</dbReference>
<protein>
    <submittedName>
        <fullName evidence="2">CHRD domain-containing protein</fullName>
    </submittedName>
</protein>
<sequence length="151" mass="16523">MKAIRFLSISLLIIVVYFGMQPEPAKAQQTKRVILAGYKHSPSVATSGSGLITVSAKGDTLWVNGEFSDLTSTYTGAYIMIGKEGEYGNMLFRLTVDLNDERTGGVLKKKANTYTLSEAQKPLLKNGELFINIISADHRKGELRGQIPAIK</sequence>
<feature type="domain" description="CHRD" evidence="1">
    <location>
        <begin position="29"/>
        <end position="149"/>
    </location>
</feature>
<comment type="caution">
    <text evidence="2">The sequence shown here is derived from an EMBL/GenBank/DDBJ whole genome shotgun (WGS) entry which is preliminary data.</text>
</comment>
<evidence type="ECO:0000259" key="1">
    <source>
        <dbReference type="SMART" id="SM00754"/>
    </source>
</evidence>
<keyword evidence="3" id="KW-1185">Reference proteome</keyword>
<dbReference type="RefSeq" id="WP_265765779.1">
    <property type="nucleotide sequence ID" value="NZ_JAGGJA010000005.1"/>
</dbReference>
<gene>
    <name evidence="2" type="ORF">J6I44_09175</name>
</gene>
<name>A0ABT3PM78_9BACT</name>